<comment type="similarity">
    <text evidence="1">Belongs to the peptidase C14A family.</text>
</comment>
<dbReference type="PANTHER" id="PTHR48169">
    <property type="entry name" value="DED DOMAIN-CONTAINING PROTEIN"/>
    <property type="match status" value="1"/>
</dbReference>
<protein>
    <submittedName>
        <fullName evidence="3">Uncharacterized protein</fullName>
    </submittedName>
</protein>
<evidence type="ECO:0000256" key="1">
    <source>
        <dbReference type="ARBA" id="ARBA00010134"/>
    </source>
</evidence>
<dbReference type="PANTHER" id="PTHR48169:SF7">
    <property type="entry name" value="CASPASE 10"/>
    <property type="match status" value="1"/>
</dbReference>
<dbReference type="Pfam" id="PF00656">
    <property type="entry name" value="Peptidase_C14"/>
    <property type="match status" value="1"/>
</dbReference>
<keyword evidence="4" id="KW-1185">Reference proteome</keyword>
<dbReference type="Proteomes" id="UP000694405">
    <property type="component" value="Chromosome 8"/>
</dbReference>
<dbReference type="InterPro" id="IPR015917">
    <property type="entry name" value="Pept_C14A"/>
</dbReference>
<reference evidence="3" key="3">
    <citation type="submission" date="2025-09" db="UniProtKB">
        <authorList>
            <consortium name="Ensembl"/>
        </authorList>
    </citation>
    <scope>IDENTIFICATION</scope>
</reference>
<evidence type="ECO:0000313" key="4">
    <source>
        <dbReference type="Proteomes" id="UP000694405"/>
    </source>
</evidence>
<sequence>IRQCTVKACFNIVNFTSFCQLDNLKPGLVFFFLDSVMLNPIVLKNRHLVKIYSEKDHSNMDCFACFIFSHGEKDKIKGVDDQFVNIKDLVACFSGSNCPSLAGKPKLFFIQVCQERFYSPRHIETSGYTLECAVSGQAG</sequence>
<reference evidence="3" key="2">
    <citation type="submission" date="2025-08" db="UniProtKB">
        <authorList>
            <consortium name="Ensembl"/>
        </authorList>
    </citation>
    <scope>IDENTIFICATION</scope>
</reference>
<dbReference type="PRINTS" id="PR00376">
    <property type="entry name" value="IL1BCENZYME"/>
</dbReference>
<dbReference type="GO" id="GO:0004197">
    <property type="term" value="F:cysteine-type endopeptidase activity"/>
    <property type="evidence" value="ECO:0007669"/>
    <property type="project" value="InterPro"/>
</dbReference>
<dbReference type="AlphaFoldDB" id="A0A8V5G731"/>
<evidence type="ECO:0000313" key="3">
    <source>
        <dbReference type="Ensembl" id="ENSMUNP00000030168.1"/>
    </source>
</evidence>
<dbReference type="Ensembl" id="ENSMUNT00000033000.1">
    <property type="protein sequence ID" value="ENSMUNP00000030168.1"/>
    <property type="gene ID" value="ENSMUNG00000020723.1"/>
</dbReference>
<name>A0A8V5G731_MELUD</name>
<dbReference type="PROSITE" id="PS50208">
    <property type="entry name" value="CASPASE_P20"/>
    <property type="match status" value="1"/>
</dbReference>
<dbReference type="GO" id="GO:0005737">
    <property type="term" value="C:cytoplasm"/>
    <property type="evidence" value="ECO:0007669"/>
    <property type="project" value="UniProtKB-ARBA"/>
</dbReference>
<dbReference type="InterPro" id="IPR011600">
    <property type="entry name" value="Pept_C14_caspase"/>
</dbReference>
<keyword evidence="2" id="KW-0053">Apoptosis</keyword>
<dbReference type="GO" id="GO:0006915">
    <property type="term" value="P:apoptotic process"/>
    <property type="evidence" value="ECO:0007669"/>
    <property type="project" value="UniProtKB-KW"/>
</dbReference>
<dbReference type="SUPFAM" id="SSF52129">
    <property type="entry name" value="Caspase-like"/>
    <property type="match status" value="1"/>
</dbReference>
<reference evidence="3" key="1">
    <citation type="submission" date="2020-03" db="EMBL/GenBank/DDBJ databases">
        <title>Melopsittacus undulatus (budgerigar) genome, bMelUnd1, maternal haplotype with Z.</title>
        <authorList>
            <person name="Gedman G."/>
            <person name="Mountcastle J."/>
            <person name="Haase B."/>
            <person name="Formenti G."/>
            <person name="Wright T."/>
            <person name="Apodaca J."/>
            <person name="Pelan S."/>
            <person name="Chow W."/>
            <person name="Rhie A."/>
            <person name="Howe K."/>
            <person name="Fedrigo O."/>
            <person name="Jarvis E.D."/>
        </authorList>
    </citation>
    <scope>NUCLEOTIDE SEQUENCE [LARGE SCALE GENOMIC DNA]</scope>
</reference>
<dbReference type="Gene3D" id="3.40.50.1460">
    <property type="match status" value="1"/>
</dbReference>
<accession>A0A8V5G731</accession>
<dbReference type="InterPro" id="IPR029030">
    <property type="entry name" value="Caspase-like_dom_sf"/>
</dbReference>
<evidence type="ECO:0000256" key="2">
    <source>
        <dbReference type="ARBA" id="ARBA00022703"/>
    </source>
</evidence>
<dbReference type="GO" id="GO:0043067">
    <property type="term" value="P:regulation of programmed cell death"/>
    <property type="evidence" value="ECO:0007669"/>
    <property type="project" value="UniProtKB-ARBA"/>
</dbReference>
<proteinExistence type="inferred from homology"/>
<organism evidence="3 4">
    <name type="scientific">Melopsittacus undulatus</name>
    <name type="common">Budgerigar</name>
    <name type="synonym">Psittacus undulatus</name>
    <dbReference type="NCBI Taxonomy" id="13146"/>
    <lineage>
        <taxon>Eukaryota</taxon>
        <taxon>Metazoa</taxon>
        <taxon>Chordata</taxon>
        <taxon>Craniata</taxon>
        <taxon>Vertebrata</taxon>
        <taxon>Euteleostomi</taxon>
        <taxon>Archelosauria</taxon>
        <taxon>Archosauria</taxon>
        <taxon>Dinosauria</taxon>
        <taxon>Saurischia</taxon>
        <taxon>Theropoda</taxon>
        <taxon>Coelurosauria</taxon>
        <taxon>Aves</taxon>
        <taxon>Neognathae</taxon>
        <taxon>Neoaves</taxon>
        <taxon>Telluraves</taxon>
        <taxon>Australaves</taxon>
        <taxon>Psittaciformes</taxon>
        <taxon>Psittaculidae</taxon>
        <taxon>Melopsittacus</taxon>
    </lineage>
</organism>
<dbReference type="InterPro" id="IPR016129">
    <property type="entry name" value="Caspase_his_AS"/>
</dbReference>
<dbReference type="PROSITE" id="PS01121">
    <property type="entry name" value="CASPASE_HIS"/>
    <property type="match status" value="1"/>
</dbReference>
<dbReference type="InterPro" id="IPR001309">
    <property type="entry name" value="Pept_C14_p20"/>
</dbReference>
<dbReference type="GO" id="GO:0006508">
    <property type="term" value="P:proteolysis"/>
    <property type="evidence" value="ECO:0007669"/>
    <property type="project" value="InterPro"/>
</dbReference>